<accession>A0A8H4R2Y5</accession>
<dbReference type="PANTHER" id="PTHR38705">
    <property type="entry name" value="PROTEIN RDS1"/>
    <property type="match status" value="1"/>
</dbReference>
<evidence type="ECO:0000313" key="3">
    <source>
        <dbReference type="Proteomes" id="UP000521872"/>
    </source>
</evidence>
<dbReference type="Proteomes" id="UP000521872">
    <property type="component" value="Unassembled WGS sequence"/>
</dbReference>
<feature type="signal peptide" evidence="1">
    <location>
        <begin position="1"/>
        <end position="28"/>
    </location>
</feature>
<feature type="chain" id="PRO_5034603853" evidence="1">
    <location>
        <begin position="29"/>
        <end position="301"/>
    </location>
</feature>
<keyword evidence="3" id="KW-1185">Reference proteome</keyword>
<dbReference type="AlphaFoldDB" id="A0A8H4R2Y5"/>
<protein>
    <submittedName>
        <fullName evidence="2">Uncharacterized protein</fullName>
    </submittedName>
</protein>
<reference evidence="2 3" key="1">
    <citation type="submission" date="2019-12" db="EMBL/GenBank/DDBJ databases">
        <authorList>
            <person name="Floudas D."/>
            <person name="Bentzer J."/>
            <person name="Ahren D."/>
            <person name="Johansson T."/>
            <person name="Persson P."/>
            <person name="Tunlid A."/>
        </authorList>
    </citation>
    <scope>NUCLEOTIDE SEQUENCE [LARGE SCALE GENOMIC DNA]</scope>
    <source>
        <strain evidence="2 3">CBS 102.39</strain>
    </source>
</reference>
<dbReference type="EMBL" id="JAACJL010000015">
    <property type="protein sequence ID" value="KAF4621453.1"/>
    <property type="molecule type" value="Genomic_DNA"/>
</dbReference>
<gene>
    <name evidence="2" type="ORF">D9613_000056</name>
</gene>
<evidence type="ECO:0000256" key="1">
    <source>
        <dbReference type="SAM" id="SignalP"/>
    </source>
</evidence>
<keyword evidence="1" id="KW-0732">Signal</keyword>
<evidence type="ECO:0000313" key="2">
    <source>
        <dbReference type="EMBL" id="KAF4621453.1"/>
    </source>
</evidence>
<dbReference type="PANTHER" id="PTHR38705:SF1">
    <property type="entry name" value="PROTEIN RDS1"/>
    <property type="match status" value="1"/>
</dbReference>
<comment type="caution">
    <text evidence="2">The sequence shown here is derived from an EMBL/GenBank/DDBJ whole genome shotgun (WGS) entry which is preliminary data.</text>
</comment>
<proteinExistence type="predicted"/>
<sequence length="301" mass="31324">MQFKIPSCTRSVVGLLVVVGATVQMASSAPLGTRQTVDDATVLNYALTLEHIENAFYSGALAKFDAQAFLDAGLPSFARGRFEQIAAHEQAHVDFLTSALGNKATKACVYDLSSISFSTEYMRVSLLGRVSAYTGAAQLITNKAYLTAAASVLSTEARHASWVASAVGKVNPWSGAFDVPLSLNEVFSLVAPTIVSCPSTNPALPVKAFPALTLDKAAPGKKTSVHVSQKSGSGPTFIAFLSGLDTTFVPIEGGQVLVPNGLKGQVYAVATSSATEASDATILAGPAVLQFEFASDGKLIE</sequence>
<name>A0A8H4R2Y5_9AGAR</name>
<dbReference type="Pfam" id="PF13668">
    <property type="entry name" value="Ferritin_2"/>
    <property type="match status" value="1"/>
</dbReference>
<dbReference type="SUPFAM" id="SSF47240">
    <property type="entry name" value="Ferritin-like"/>
    <property type="match status" value="1"/>
</dbReference>
<dbReference type="InterPro" id="IPR039254">
    <property type="entry name" value="Rds1"/>
</dbReference>
<dbReference type="InterPro" id="IPR009078">
    <property type="entry name" value="Ferritin-like_SF"/>
</dbReference>
<organism evidence="2 3">
    <name type="scientific">Agrocybe pediades</name>
    <dbReference type="NCBI Taxonomy" id="84607"/>
    <lineage>
        <taxon>Eukaryota</taxon>
        <taxon>Fungi</taxon>
        <taxon>Dikarya</taxon>
        <taxon>Basidiomycota</taxon>
        <taxon>Agaricomycotina</taxon>
        <taxon>Agaricomycetes</taxon>
        <taxon>Agaricomycetidae</taxon>
        <taxon>Agaricales</taxon>
        <taxon>Agaricineae</taxon>
        <taxon>Strophariaceae</taxon>
        <taxon>Agrocybe</taxon>
    </lineage>
</organism>